<dbReference type="Pfam" id="PF09825">
    <property type="entry name" value="BPL_N"/>
    <property type="match status" value="1"/>
</dbReference>
<organism evidence="4 5">
    <name type="scientific">Phellinidium pouzarii</name>
    <dbReference type="NCBI Taxonomy" id="167371"/>
    <lineage>
        <taxon>Eukaryota</taxon>
        <taxon>Fungi</taxon>
        <taxon>Dikarya</taxon>
        <taxon>Basidiomycota</taxon>
        <taxon>Agaricomycotina</taxon>
        <taxon>Agaricomycetes</taxon>
        <taxon>Hymenochaetales</taxon>
        <taxon>Hymenochaetaceae</taxon>
        <taxon>Phellinidium</taxon>
    </lineage>
</organism>
<proteinExistence type="inferred from homology"/>
<dbReference type="SUPFAM" id="SSF52317">
    <property type="entry name" value="Class I glutamine amidotransferase-like"/>
    <property type="match status" value="1"/>
</dbReference>
<dbReference type="InterPro" id="IPR004143">
    <property type="entry name" value="BPL_LPL_catalytic"/>
</dbReference>
<dbReference type="SUPFAM" id="SSF55681">
    <property type="entry name" value="Class II aaRS and biotin synthetases"/>
    <property type="match status" value="1"/>
</dbReference>
<keyword evidence="5" id="KW-1185">Reference proteome</keyword>
<name>A0A4S4LFW8_9AGAM</name>
<dbReference type="PROSITE" id="PS51733">
    <property type="entry name" value="BPL_LPL_CATALYTIC"/>
    <property type="match status" value="1"/>
</dbReference>
<keyword evidence="2" id="KW-0436">Ligase</keyword>
<dbReference type="OrthoDB" id="10250105at2759"/>
<dbReference type="InterPro" id="IPR045864">
    <property type="entry name" value="aa-tRNA-synth_II/BPL/LPL"/>
</dbReference>
<sequence length="628" mass="68696">MNVLVYNGPGVSKTSLSHTISTLKTLLLPNYTVQTITPLSLASDPWTATCALLVLPGGRDLPYVASLAQSNALISSFVRNGGSFLGLCAGAYYACRRLEWEVGSEQEVSGDRPLNFFHGVGRGCVYPGFQYESENGARAVSLLVSDILTGKEEQLNGLYYNGGGEFLEAKNVPNAKILAEYTNGDAAGKVAGVCCSVGNGVAVLWAVHPEYPLTLEPALSAITNTRPDIKDCIAQLEEQRWRLMRESLRLLGLKLPVPSNVKTLQPLPQIFTSTPELAPAIATMVESLLQDTVESEPIILKDRTNTFYFHRTAYSPDLVDRIQISQETGPTDVDDMVRHIIVLDGGSIPPVDATPAFNISQYYMDLNAAQREKGIFSDRRQKMVPLLSLATHQLNGRGRGSNTWLSPPGCLQFSLLLRLPLSHFPASKLVFIQYLFGLAVVEACQSASVLGTFGENVRLKWPNDIYVVTEHGAAKIGGILVNTSFMAGSVDVIVGCGLNVLSPSPLTSLYQIIPTGHNDTELSMERTAAAIMATFDEMWSKFLSSRGSFEPFIDLYLRKWLHSDQLVKLTTVDPPIMVRIAGITMDHGLLRTMPETRNYFSHRGDDYIDLQPDGNSFDLMAGLIKAKT</sequence>
<gene>
    <name evidence="4" type="ORF">EW145_g1126</name>
</gene>
<protein>
    <recommendedName>
        <fullName evidence="3">BPL/LPL catalytic domain-containing protein</fullName>
    </recommendedName>
</protein>
<dbReference type="InterPro" id="IPR029062">
    <property type="entry name" value="Class_I_gatase-like"/>
</dbReference>
<evidence type="ECO:0000259" key="3">
    <source>
        <dbReference type="PROSITE" id="PS51733"/>
    </source>
</evidence>
<dbReference type="InterPro" id="IPR019197">
    <property type="entry name" value="Biotin-prot_ligase_N"/>
</dbReference>
<accession>A0A4S4LFW8</accession>
<dbReference type="CDD" id="cd16442">
    <property type="entry name" value="BPL"/>
    <property type="match status" value="1"/>
</dbReference>
<evidence type="ECO:0000313" key="5">
    <source>
        <dbReference type="Proteomes" id="UP000308199"/>
    </source>
</evidence>
<comment type="similarity">
    <text evidence="1">Belongs to the biotin--protein ligase family.</text>
</comment>
<dbReference type="NCBIfam" id="TIGR00121">
    <property type="entry name" value="birA_ligase"/>
    <property type="match status" value="1"/>
</dbReference>
<dbReference type="GO" id="GO:0005737">
    <property type="term" value="C:cytoplasm"/>
    <property type="evidence" value="ECO:0007669"/>
    <property type="project" value="TreeGrafter"/>
</dbReference>
<feature type="domain" description="BPL/LPL catalytic" evidence="3">
    <location>
        <begin position="360"/>
        <end position="543"/>
    </location>
</feature>
<dbReference type="Gene3D" id="3.30.930.10">
    <property type="entry name" value="Bira Bifunctional Protein, Domain 2"/>
    <property type="match status" value="1"/>
</dbReference>
<reference evidence="4 5" key="1">
    <citation type="submission" date="2019-02" db="EMBL/GenBank/DDBJ databases">
        <title>Genome sequencing of the rare red list fungi Phellinidium pouzarii.</title>
        <authorList>
            <person name="Buettner E."/>
            <person name="Kellner H."/>
        </authorList>
    </citation>
    <scope>NUCLEOTIDE SEQUENCE [LARGE SCALE GENOMIC DNA]</scope>
    <source>
        <strain evidence="4 5">DSM 108285</strain>
    </source>
</reference>
<dbReference type="GO" id="GO:0004077">
    <property type="term" value="F:biotin--[biotin carboxyl-carrier protein] ligase activity"/>
    <property type="evidence" value="ECO:0007669"/>
    <property type="project" value="InterPro"/>
</dbReference>
<dbReference type="Pfam" id="PF03099">
    <property type="entry name" value="BPL_LplA_LipB"/>
    <property type="match status" value="1"/>
</dbReference>
<dbReference type="InterPro" id="IPR004408">
    <property type="entry name" value="Biotin_CoA_COase_ligase"/>
</dbReference>
<comment type="caution">
    <text evidence="4">The sequence shown here is derived from an EMBL/GenBank/DDBJ whole genome shotgun (WGS) entry which is preliminary data.</text>
</comment>
<dbReference type="Proteomes" id="UP000308199">
    <property type="component" value="Unassembled WGS sequence"/>
</dbReference>
<dbReference type="PANTHER" id="PTHR12835:SF5">
    <property type="entry name" value="BIOTIN--PROTEIN LIGASE"/>
    <property type="match status" value="1"/>
</dbReference>
<dbReference type="PANTHER" id="PTHR12835">
    <property type="entry name" value="BIOTIN PROTEIN LIGASE"/>
    <property type="match status" value="1"/>
</dbReference>
<evidence type="ECO:0000256" key="2">
    <source>
        <dbReference type="ARBA" id="ARBA00022598"/>
    </source>
</evidence>
<dbReference type="EMBL" id="SGPK01000028">
    <property type="protein sequence ID" value="THH10739.1"/>
    <property type="molecule type" value="Genomic_DNA"/>
</dbReference>
<evidence type="ECO:0000313" key="4">
    <source>
        <dbReference type="EMBL" id="THH10739.1"/>
    </source>
</evidence>
<dbReference type="AlphaFoldDB" id="A0A4S4LFW8"/>
<dbReference type="CDD" id="cd03144">
    <property type="entry name" value="GATase1_ScBLP_like"/>
    <property type="match status" value="1"/>
</dbReference>
<evidence type="ECO:0000256" key="1">
    <source>
        <dbReference type="ARBA" id="ARBA00009934"/>
    </source>
</evidence>